<reference evidence="4 5" key="1">
    <citation type="submission" date="2017-04" db="EMBL/GenBank/DDBJ databases">
        <title>Kefir bacterial isolates.</title>
        <authorList>
            <person name="Kim Y."/>
            <person name="Blasche S."/>
            <person name="Patil K.R."/>
        </authorList>
    </citation>
    <scope>NUCLEOTIDE SEQUENCE [LARGE SCALE GENOMIC DNA]</scope>
    <source>
        <strain evidence="4 5">OG2</strain>
    </source>
</reference>
<evidence type="ECO:0000256" key="1">
    <source>
        <dbReference type="ARBA" id="ARBA00009067"/>
    </source>
</evidence>
<keyword evidence="4" id="KW-0378">Hydrolase</keyword>
<evidence type="ECO:0000313" key="5">
    <source>
        <dbReference type="Proteomes" id="UP000216802"/>
    </source>
</evidence>
<proteinExistence type="inferred from homology"/>
<feature type="transmembrane region" description="Helical" evidence="2">
    <location>
        <begin position="105"/>
        <end position="124"/>
    </location>
</feature>
<dbReference type="Pfam" id="PF02517">
    <property type="entry name" value="Rce1-like"/>
    <property type="match status" value="1"/>
</dbReference>
<feature type="transmembrane region" description="Helical" evidence="2">
    <location>
        <begin position="81"/>
        <end position="99"/>
    </location>
</feature>
<feature type="domain" description="CAAX prenyl protease 2/Lysostaphin resistance protein A-like" evidence="3">
    <location>
        <begin position="104"/>
        <end position="202"/>
    </location>
</feature>
<evidence type="ECO:0000313" key="4">
    <source>
        <dbReference type="EMBL" id="PAK79841.1"/>
    </source>
</evidence>
<dbReference type="RefSeq" id="WP_095355023.1">
    <property type="nucleotide sequence ID" value="NZ_NCXI01000078.1"/>
</dbReference>
<dbReference type="AlphaFoldDB" id="A0A269Y3Y5"/>
<keyword evidence="2" id="KW-0472">Membrane</keyword>
<dbReference type="GO" id="GO:0004175">
    <property type="term" value="F:endopeptidase activity"/>
    <property type="evidence" value="ECO:0007669"/>
    <property type="project" value="UniProtKB-ARBA"/>
</dbReference>
<gene>
    <name evidence="4" type="ORF">B8W98_09350</name>
</gene>
<sequence>MRTQNKLNRVNNPRKWIWMLIEFIVIEKVLENGILVPVILKLPYGNLTSNILYKGIEVFLVLALNAWLIKQKLYFSTNVSLKTTLFFLFGVGYISLFISSGPMKLLLPIILWTLLTAISEELLFRGVILGDLFKRLTHRHLTKRSVAIAIGLSSLLFSLQHLSNLVNQSLLDTVCQMIETFGMGILLAAVYVRTGSLITTIFTLNCQIKCNTKNLFLEVV</sequence>
<keyword evidence="2" id="KW-1133">Transmembrane helix</keyword>
<dbReference type="InterPro" id="IPR052710">
    <property type="entry name" value="CAAX_protease"/>
</dbReference>
<accession>A0A269Y3Y5</accession>
<dbReference type="GO" id="GO:0008237">
    <property type="term" value="F:metallopeptidase activity"/>
    <property type="evidence" value="ECO:0007669"/>
    <property type="project" value="UniProtKB-KW"/>
</dbReference>
<dbReference type="PANTHER" id="PTHR36435">
    <property type="entry name" value="SLR1288 PROTEIN"/>
    <property type="match status" value="1"/>
</dbReference>
<name>A0A269Y3Y5_9LACO</name>
<dbReference type="GO" id="GO:0080120">
    <property type="term" value="P:CAAX-box protein maturation"/>
    <property type="evidence" value="ECO:0007669"/>
    <property type="project" value="UniProtKB-ARBA"/>
</dbReference>
<organism evidence="4 5">
    <name type="scientific">Lentilactobacillus parakefiri</name>
    <dbReference type="NCBI Taxonomy" id="152332"/>
    <lineage>
        <taxon>Bacteria</taxon>
        <taxon>Bacillati</taxon>
        <taxon>Bacillota</taxon>
        <taxon>Bacilli</taxon>
        <taxon>Lactobacillales</taxon>
        <taxon>Lactobacillaceae</taxon>
        <taxon>Lentilactobacillus</taxon>
    </lineage>
</organism>
<evidence type="ECO:0000259" key="3">
    <source>
        <dbReference type="Pfam" id="PF02517"/>
    </source>
</evidence>
<comment type="similarity">
    <text evidence="1">Belongs to the UPF0177 family.</text>
</comment>
<dbReference type="InterPro" id="IPR003675">
    <property type="entry name" value="Rce1/LyrA-like_dom"/>
</dbReference>
<comment type="caution">
    <text evidence="4">The sequence shown here is derived from an EMBL/GenBank/DDBJ whole genome shotgun (WGS) entry which is preliminary data.</text>
</comment>
<keyword evidence="4" id="KW-0482">Metalloprotease</keyword>
<keyword evidence="4" id="KW-0645">Protease</keyword>
<feature type="transmembrane region" description="Helical" evidence="2">
    <location>
        <begin position="183"/>
        <end position="204"/>
    </location>
</feature>
<keyword evidence="2" id="KW-0812">Transmembrane</keyword>
<dbReference type="GO" id="GO:0006508">
    <property type="term" value="P:proteolysis"/>
    <property type="evidence" value="ECO:0007669"/>
    <property type="project" value="UniProtKB-KW"/>
</dbReference>
<protein>
    <submittedName>
        <fullName evidence="4">CPBP family intramembrane metalloprotease</fullName>
    </submittedName>
</protein>
<feature type="transmembrane region" description="Helical" evidence="2">
    <location>
        <begin position="145"/>
        <end position="163"/>
    </location>
</feature>
<dbReference type="Proteomes" id="UP000216802">
    <property type="component" value="Unassembled WGS sequence"/>
</dbReference>
<evidence type="ECO:0000256" key="2">
    <source>
        <dbReference type="SAM" id="Phobius"/>
    </source>
</evidence>
<dbReference type="PANTHER" id="PTHR36435:SF1">
    <property type="entry name" value="CAAX AMINO TERMINAL PROTEASE FAMILY PROTEIN"/>
    <property type="match status" value="1"/>
</dbReference>
<dbReference type="EMBL" id="NCXI01000078">
    <property type="protein sequence ID" value="PAK79841.1"/>
    <property type="molecule type" value="Genomic_DNA"/>
</dbReference>